<accession>A0A3P8KZJ0</accession>
<organism evidence="2 3">
    <name type="scientific">Raoultella terrigena</name>
    <name type="common">Klebsiella terrigena</name>
    <dbReference type="NCBI Taxonomy" id="577"/>
    <lineage>
        <taxon>Bacteria</taxon>
        <taxon>Pseudomonadati</taxon>
        <taxon>Pseudomonadota</taxon>
        <taxon>Gammaproteobacteria</taxon>
        <taxon>Enterobacterales</taxon>
        <taxon>Enterobacteriaceae</taxon>
        <taxon>Klebsiella/Raoultella group</taxon>
        <taxon>Raoultella</taxon>
    </lineage>
</organism>
<proteinExistence type="predicted"/>
<name>A0A3P8KZJ0_RAOTE</name>
<dbReference type="Pfam" id="PF03050">
    <property type="entry name" value="DDE_Tnp_IS66"/>
    <property type="match status" value="1"/>
</dbReference>
<dbReference type="EMBL" id="LR131271">
    <property type="protein sequence ID" value="VDR28242.1"/>
    <property type="molecule type" value="Genomic_DNA"/>
</dbReference>
<protein>
    <submittedName>
        <fullName evidence="2">Transposase and inactivated derivatives</fullName>
    </submittedName>
</protein>
<dbReference type="AlphaFoldDB" id="A0A3P8KZJ0"/>
<dbReference type="InterPro" id="IPR004291">
    <property type="entry name" value="Transposase_IS66_central"/>
</dbReference>
<sequence>MRNAFRVIRTVREKHTCTKCGRYRAGASAFTTHRAGVSGCWPVSWRQSIRNTHRCIAGRRNMPDRVLSRSVLSGWVDVCCRLLSPLDEALQGYILSDDKLHADDTPVPRSCCRATKKRRPGAYGRTFATTATRVLRWPRRCGSCTARTEKVSTRRAILPASAVCWRRMPMQASTNSTGKGI</sequence>
<evidence type="ECO:0000313" key="2">
    <source>
        <dbReference type="EMBL" id="VDR28242.1"/>
    </source>
</evidence>
<evidence type="ECO:0000313" key="3">
    <source>
        <dbReference type="Proteomes" id="UP000274346"/>
    </source>
</evidence>
<dbReference type="KEGG" id="rtg:NCTC13098_04625"/>
<reference evidence="2 3" key="1">
    <citation type="submission" date="2018-12" db="EMBL/GenBank/DDBJ databases">
        <authorList>
            <consortium name="Pathogen Informatics"/>
        </authorList>
    </citation>
    <scope>NUCLEOTIDE SEQUENCE [LARGE SCALE GENOMIC DNA]</scope>
    <source>
        <strain evidence="2 3">NCTC13098</strain>
    </source>
</reference>
<gene>
    <name evidence="2" type="ORF">NCTC13098_04625</name>
</gene>
<evidence type="ECO:0000259" key="1">
    <source>
        <dbReference type="Pfam" id="PF03050"/>
    </source>
</evidence>
<feature type="domain" description="Transposase IS66 central" evidence="1">
    <location>
        <begin position="66"/>
        <end position="110"/>
    </location>
</feature>
<dbReference type="Proteomes" id="UP000274346">
    <property type="component" value="Chromosome"/>
</dbReference>